<dbReference type="KEGG" id="psul:AU252_22445"/>
<dbReference type="InterPro" id="IPR016032">
    <property type="entry name" value="Sig_transdc_resp-reg_C-effctor"/>
</dbReference>
<dbReference type="PANTHER" id="PTHR44688:SF16">
    <property type="entry name" value="DNA-BINDING TRANSCRIPTIONAL ACTIVATOR DEVR_DOSR"/>
    <property type="match status" value="1"/>
</dbReference>
<dbReference type="InterPro" id="IPR036388">
    <property type="entry name" value="WH-like_DNA-bd_sf"/>
</dbReference>
<organism evidence="5">
    <name type="scientific">Pseudarthrobacter sulfonivorans</name>
    <dbReference type="NCBI Taxonomy" id="121292"/>
    <lineage>
        <taxon>Bacteria</taxon>
        <taxon>Bacillati</taxon>
        <taxon>Actinomycetota</taxon>
        <taxon>Actinomycetes</taxon>
        <taxon>Micrococcales</taxon>
        <taxon>Micrococcaceae</taxon>
        <taxon>Pseudarthrobacter</taxon>
    </lineage>
</organism>
<dbReference type="SMART" id="SM00421">
    <property type="entry name" value="HTH_LUXR"/>
    <property type="match status" value="1"/>
</dbReference>
<name>A0A0U3PMK1_9MICC</name>
<evidence type="ECO:0000313" key="5">
    <source>
        <dbReference type="EMBL" id="ALV43592.1"/>
    </source>
</evidence>
<dbReference type="SUPFAM" id="SSF46894">
    <property type="entry name" value="C-terminal effector domain of the bipartite response regulators"/>
    <property type="match status" value="1"/>
</dbReference>
<keyword evidence="1" id="KW-0805">Transcription regulation</keyword>
<dbReference type="RefSeq" id="WP_058932594.1">
    <property type="nucleotide sequence ID" value="NZ_CP013747.1"/>
</dbReference>
<dbReference type="InterPro" id="IPR000792">
    <property type="entry name" value="Tscrpt_reg_LuxR_C"/>
</dbReference>
<evidence type="ECO:0000259" key="4">
    <source>
        <dbReference type="PROSITE" id="PS50043"/>
    </source>
</evidence>
<evidence type="ECO:0000313" key="6">
    <source>
        <dbReference type="Proteomes" id="UP000065151"/>
    </source>
</evidence>
<dbReference type="PRINTS" id="PR00038">
    <property type="entry name" value="HTHLUXR"/>
</dbReference>
<proteinExistence type="predicted"/>
<reference evidence="5 6" key="1">
    <citation type="submission" date="2015-12" db="EMBL/GenBank/DDBJ databases">
        <authorList>
            <person name="Shamseldin A."/>
            <person name="Moawad H."/>
            <person name="Abd El-Rahim W.M."/>
            <person name="Sadowsky M.J."/>
        </authorList>
    </citation>
    <scope>NUCLEOTIDE SEQUENCE [LARGE SCALE GENOMIC DNA]</scope>
    <source>
        <strain evidence="5 6">Ar51</strain>
    </source>
</reference>
<dbReference type="Pfam" id="PF00196">
    <property type="entry name" value="GerE"/>
    <property type="match status" value="1"/>
</dbReference>
<dbReference type="Proteomes" id="UP000065151">
    <property type="component" value="Chromosome"/>
</dbReference>
<dbReference type="EMBL" id="CP013747">
    <property type="protein sequence ID" value="ALV43592.1"/>
    <property type="molecule type" value="Genomic_DNA"/>
</dbReference>
<protein>
    <recommendedName>
        <fullName evidence="4">HTH luxR-type domain-containing protein</fullName>
    </recommendedName>
</protein>
<dbReference type="GO" id="GO:0006355">
    <property type="term" value="P:regulation of DNA-templated transcription"/>
    <property type="evidence" value="ECO:0007669"/>
    <property type="project" value="InterPro"/>
</dbReference>
<feature type="domain" description="HTH luxR-type" evidence="4">
    <location>
        <begin position="481"/>
        <end position="546"/>
    </location>
</feature>
<sequence>MVDAAVSEGLAEGERLLASADWAAAADAFDSVLAIHDNPLGHDGLATAMWWLRDVDQAIAERTAAYAGFRRLGEEARAFRSALWLAREYAETVGNEPVSRGWLARAEGLASRLPDGVDGGWLAVTRGLLRADPAMARDDARTALAVARNCGDPDLEATALALLGLGTIAAGDVPEGMTLVDEAMVVVTAGELRDKVVFGDICCMVTRASEEACDTSRLGQWNKILLRFMQSTGHPALLEFCGTCCAEIFLASGDIAGAEDWLGKTLRELEQGGHRARCVHPAAKLAELRLLQGRVEEASRLLSGFDDRPDALRATAAVRLAAGDTAVAAALLHRRIHQVGEGLLIVPLLALLAEVELAQDVPFQALATAGRLDEVAAATRWPRAIASSHLTGGRVAAAVGNTALAQERLDAAIAIFGELNMPLEAAKARLALAEALRDSDREVAVHEAGVALAAFDEAGASGLADKAAALLRALGGPARTGPKALGLLSRREREVLALLAEAMTNAEIADRLFISAKTAEHHVSSILAKLQLRSRGEAAAFALRSSLME</sequence>
<dbReference type="STRING" id="121292.AU252_22445"/>
<dbReference type="GO" id="GO:0003677">
    <property type="term" value="F:DNA binding"/>
    <property type="evidence" value="ECO:0007669"/>
    <property type="project" value="UniProtKB-KW"/>
</dbReference>
<evidence type="ECO:0000256" key="1">
    <source>
        <dbReference type="ARBA" id="ARBA00023015"/>
    </source>
</evidence>
<dbReference type="Gene3D" id="1.10.10.10">
    <property type="entry name" value="Winged helix-like DNA-binding domain superfamily/Winged helix DNA-binding domain"/>
    <property type="match status" value="1"/>
</dbReference>
<dbReference type="AlphaFoldDB" id="A0A0U3PMK1"/>
<evidence type="ECO:0000256" key="2">
    <source>
        <dbReference type="ARBA" id="ARBA00023125"/>
    </source>
</evidence>
<accession>A0A0U3PMK1</accession>
<keyword evidence="3" id="KW-0804">Transcription</keyword>
<gene>
    <name evidence="5" type="ORF">AU252_22445</name>
</gene>
<keyword evidence="2" id="KW-0238">DNA-binding</keyword>
<dbReference type="PANTHER" id="PTHR44688">
    <property type="entry name" value="DNA-BINDING TRANSCRIPTIONAL ACTIVATOR DEVR_DOSR"/>
    <property type="match status" value="1"/>
</dbReference>
<evidence type="ECO:0000256" key="3">
    <source>
        <dbReference type="ARBA" id="ARBA00023163"/>
    </source>
</evidence>
<dbReference type="PROSITE" id="PS50043">
    <property type="entry name" value="HTH_LUXR_2"/>
    <property type="match status" value="1"/>
</dbReference>
<dbReference type="CDD" id="cd06170">
    <property type="entry name" value="LuxR_C_like"/>
    <property type="match status" value="1"/>
</dbReference>